<dbReference type="OrthoDB" id="5875352at2759"/>
<name>A0A811KHV2_9BILA</name>
<organism evidence="2 3">
    <name type="scientific">Bursaphelenchus okinawaensis</name>
    <dbReference type="NCBI Taxonomy" id="465554"/>
    <lineage>
        <taxon>Eukaryota</taxon>
        <taxon>Metazoa</taxon>
        <taxon>Ecdysozoa</taxon>
        <taxon>Nematoda</taxon>
        <taxon>Chromadorea</taxon>
        <taxon>Rhabditida</taxon>
        <taxon>Tylenchina</taxon>
        <taxon>Tylenchomorpha</taxon>
        <taxon>Aphelenchoidea</taxon>
        <taxon>Aphelenchoididae</taxon>
        <taxon>Bursaphelenchus</taxon>
    </lineage>
</organism>
<dbReference type="EMBL" id="CAJFCW020000003">
    <property type="protein sequence ID" value="CAG9102721.1"/>
    <property type="molecule type" value="Genomic_DNA"/>
</dbReference>
<evidence type="ECO:0000313" key="3">
    <source>
        <dbReference type="Proteomes" id="UP000614601"/>
    </source>
</evidence>
<evidence type="ECO:0000313" key="2">
    <source>
        <dbReference type="EMBL" id="CAD5214422.1"/>
    </source>
</evidence>
<protein>
    <submittedName>
        <fullName evidence="2">Uncharacterized protein</fullName>
    </submittedName>
</protein>
<dbReference type="Proteomes" id="UP000783686">
    <property type="component" value="Unassembled WGS sequence"/>
</dbReference>
<keyword evidence="3" id="KW-1185">Reference proteome</keyword>
<reference evidence="2" key="1">
    <citation type="submission" date="2020-09" db="EMBL/GenBank/DDBJ databases">
        <authorList>
            <person name="Kikuchi T."/>
        </authorList>
    </citation>
    <scope>NUCLEOTIDE SEQUENCE</scope>
    <source>
        <strain evidence="2">SH1</strain>
    </source>
</reference>
<sequence length="210" mass="24389">MASYMNYITTLEEIDRLAEQAKPEGNRPNRIIRTSASNRSVKTSNSRRSTSSNKRNIGFKIDYVPTERCDDPTCAICSGPPSTSASERPETSHIHLRDIGLDENVYPFSKRLAQLDSTINMLTQILDQRLRDERYRDAQDLSEILRELVGKRQKCQQLLDERRGKLGDLLEAQRLKNEYDTLIWNAVDINRLRRHLTVAQLVDLERLRRF</sequence>
<comment type="caution">
    <text evidence="2">The sequence shown here is derived from an EMBL/GenBank/DDBJ whole genome shotgun (WGS) entry which is preliminary data.</text>
</comment>
<evidence type="ECO:0000256" key="1">
    <source>
        <dbReference type="SAM" id="MobiDB-lite"/>
    </source>
</evidence>
<dbReference type="AlphaFoldDB" id="A0A811KHV2"/>
<gene>
    <name evidence="2" type="ORF">BOKJ2_LOCUS5585</name>
</gene>
<accession>A0A811KHV2</accession>
<dbReference type="EMBL" id="CAJFDH010000003">
    <property type="protein sequence ID" value="CAD5214422.1"/>
    <property type="molecule type" value="Genomic_DNA"/>
</dbReference>
<feature type="compositionally biased region" description="Low complexity" evidence="1">
    <location>
        <begin position="37"/>
        <end position="56"/>
    </location>
</feature>
<proteinExistence type="predicted"/>
<dbReference type="Proteomes" id="UP000614601">
    <property type="component" value="Unassembled WGS sequence"/>
</dbReference>
<feature type="region of interest" description="Disordered" evidence="1">
    <location>
        <begin position="19"/>
        <end position="57"/>
    </location>
</feature>